<evidence type="ECO:0000313" key="4">
    <source>
        <dbReference type="Proteomes" id="UP001500363"/>
    </source>
</evidence>
<dbReference type="RefSeq" id="WP_344182977.1">
    <property type="nucleotide sequence ID" value="NZ_BAAANC010000005.1"/>
</dbReference>
<protein>
    <recommendedName>
        <fullName evidence="2">YobI-like P-loop NTPase domain-containing protein</fullName>
    </recommendedName>
</protein>
<keyword evidence="4" id="KW-1185">Reference proteome</keyword>
<dbReference type="InterPro" id="IPR048428">
    <property type="entry name" value="YobI-NTPase"/>
</dbReference>
<gene>
    <name evidence="3" type="ORF">GCM10009741_75160</name>
</gene>
<proteinExistence type="predicted"/>
<dbReference type="InterPro" id="IPR027417">
    <property type="entry name" value="P-loop_NTPase"/>
</dbReference>
<name>A0ABP4NB79_9ACTN</name>
<dbReference type="SUPFAM" id="SSF52540">
    <property type="entry name" value="P-loop containing nucleoside triphosphate hydrolases"/>
    <property type="match status" value="1"/>
</dbReference>
<accession>A0ABP4NB79</accession>
<evidence type="ECO:0000313" key="3">
    <source>
        <dbReference type="EMBL" id="GAA1559106.1"/>
    </source>
</evidence>
<feature type="domain" description="YobI-like P-loop NTPase" evidence="2">
    <location>
        <begin position="41"/>
        <end position="414"/>
    </location>
</feature>
<keyword evidence="1" id="KW-1133">Transmembrane helix</keyword>
<dbReference type="EMBL" id="BAAANC010000005">
    <property type="protein sequence ID" value="GAA1559106.1"/>
    <property type="molecule type" value="Genomic_DNA"/>
</dbReference>
<evidence type="ECO:0000256" key="1">
    <source>
        <dbReference type="SAM" id="Phobius"/>
    </source>
</evidence>
<dbReference type="Proteomes" id="UP001500363">
    <property type="component" value="Unassembled WGS sequence"/>
</dbReference>
<keyword evidence="1" id="KW-0472">Membrane</keyword>
<keyword evidence="1" id="KW-0812">Transmembrane</keyword>
<feature type="transmembrane region" description="Helical" evidence="1">
    <location>
        <begin position="173"/>
        <end position="194"/>
    </location>
</feature>
<feature type="transmembrane region" description="Helical" evidence="1">
    <location>
        <begin position="136"/>
        <end position="153"/>
    </location>
</feature>
<evidence type="ECO:0000259" key="2">
    <source>
        <dbReference type="Pfam" id="PF20693"/>
    </source>
</evidence>
<comment type="caution">
    <text evidence="3">The sequence shown here is derived from an EMBL/GenBank/DDBJ whole genome shotgun (WGS) entry which is preliminary data.</text>
</comment>
<dbReference type="Pfam" id="PF20693">
    <property type="entry name" value="YobI-ATPase"/>
    <property type="match status" value="1"/>
</dbReference>
<reference evidence="4" key="1">
    <citation type="journal article" date="2019" name="Int. J. Syst. Evol. Microbiol.">
        <title>The Global Catalogue of Microorganisms (GCM) 10K type strain sequencing project: providing services to taxonomists for standard genome sequencing and annotation.</title>
        <authorList>
            <consortium name="The Broad Institute Genomics Platform"/>
            <consortium name="The Broad Institute Genome Sequencing Center for Infectious Disease"/>
            <person name="Wu L."/>
            <person name="Ma J."/>
        </authorList>
    </citation>
    <scope>NUCLEOTIDE SEQUENCE [LARGE SCALE GENOMIC DNA]</scope>
    <source>
        <strain evidence="4">JCM 14303</strain>
    </source>
</reference>
<organism evidence="3 4">
    <name type="scientific">Kribbella lupini</name>
    <dbReference type="NCBI Taxonomy" id="291602"/>
    <lineage>
        <taxon>Bacteria</taxon>
        <taxon>Bacillati</taxon>
        <taxon>Actinomycetota</taxon>
        <taxon>Actinomycetes</taxon>
        <taxon>Propionibacteriales</taxon>
        <taxon>Kribbellaceae</taxon>
        <taxon>Kribbella</taxon>
    </lineage>
</organism>
<sequence>MGLISRIKNRGKEQPKLVKAPAPPALVPLTPVFDPDQHQEYVDRLVAALDKPAIRNIALTGRYGAGKSSVLQKLNELHSDRVLMLSLSTLGPAEADESSTNQIEKELVKQLLHSRPPSELPQSRYRRIVPLSVRRAVLGSAAQLGVLGGLLWFLGVFPKLADLPVVDGTVGKIIALVAFGSLAIGALTFVRLAVHNRVVSSVSAAGATISLTDKEASYFDEYLDEIVYYFQTVSTDVVVFEDLDRFNDPQIFEALRELNALLNAALASREKKVLFIYALKDSIFEQLGHDTVEIGDDAASAEAVRANRTKFFDLVVPVVPFITHRTSRDLLAKLLADESLVPVSPELIDLTARHITDMRLLKNIRNEYAVFSDRLITRKQGIDKLRPDQVFAMMVYKNIHLADFEEVQLGRSNLDKLYRASRDLVNHSLAVRRARLRRIADSQALADTLAEKAVDYGAKLEQFVDMFRTSAALSGLQLGSFAVGGQSFEPAVIRTEPFWRAVFENGDAVIVALTAPYQAPQSIRIQVKDLRELLLGETASTKWDARESEVLKSEHADLLLEIVELRRADFADLAWRTSFTISRDEQEQSFNEILKTTLKSEVARDLVREGFIDQNFALYVAQYYGDRVSMPAMTFIVQHVQPNIPDANYQFPDPADIASVLRETKARFLDQDCAYNIALLDYLLERNHYGADVVLGRIARNEGSSASAFFETYLSEGGQARQAVRRLAASWTSLLDRLVKSYLASDRRLELVNEAIGHALRENHFSLTGAVEEYLQRSYSQLRYLVEPAEEVIAISAVREIARAGVVVSDLDVLDPVVVPMVVDADIYALTANNLRVALGEPRTLSLDMIAAVSPGIFEDCIENPSDYLAAVQADKATTATVIEAARFTEVVARLETWEDEFVVSLCRDAAAGCLVSDLTDVPAGLWSALAVTRRFPATLNNVVVYLEEVGGIDHDLAHVLVDAGAVDVSQSGVDPHLKIRLAEQILKASVSIPDPHQRVDLVVSLDLEQWLTPTQVEPEDGHLLGELIDEVVCDDTAELFRRFHMSDWETLRYGIERSKKFADFVAPDLLDEDMVAKLFFAPSIDKAVKQAVLARLNEFVPSAHIAALRAVGMFAAEEGIPLDVGLLTRIASATSDAVLVMQLIDQHASPTPDEVISILVTLGGEYRHLATPSAEFDLLKDTHHAAVLNRLQAAGRLAKLTVRRGKNPVISVKVA</sequence>